<comment type="caution">
    <text evidence="2">The sequence shown here is derived from an EMBL/GenBank/DDBJ whole genome shotgun (WGS) entry which is preliminary data.</text>
</comment>
<dbReference type="AlphaFoldDB" id="A0AAN6H7F4"/>
<evidence type="ECO:0000256" key="1">
    <source>
        <dbReference type="SAM" id="MobiDB-lite"/>
    </source>
</evidence>
<keyword evidence="3" id="KW-1185">Reference proteome</keyword>
<accession>A0AAN6H7F4</accession>
<gene>
    <name evidence="2" type="ORF">LTR91_021471</name>
</gene>
<dbReference type="Proteomes" id="UP001175353">
    <property type="component" value="Unassembled WGS sequence"/>
</dbReference>
<proteinExistence type="predicted"/>
<name>A0AAN6H7F4_9PEZI</name>
<evidence type="ECO:0000313" key="2">
    <source>
        <dbReference type="EMBL" id="KAK0958200.1"/>
    </source>
</evidence>
<feature type="region of interest" description="Disordered" evidence="1">
    <location>
        <begin position="129"/>
        <end position="160"/>
    </location>
</feature>
<protein>
    <submittedName>
        <fullName evidence="2">Uncharacterized protein</fullName>
    </submittedName>
</protein>
<sequence length="254" mass="28389">MCPGYETYRAELMATSQHHERSATYSRKFNAALWFYDRNQLNECAESARDLLDDPGLPRYHRMKTLILLASITGWHDAEECRIEAEQFWRGARVQYSSPTFDEEEALTELRTQLDALKAAQDYELFAGPPGWVDDERDLDASHAESEDNEEDLDASPSDMEVEEAARAEGVEESRSALDMAMPVAQATATASDQELDTTTPAAGVLSPPPFSNVDVSQNIVGPSSSQLLLFANLLLQPYRPIHHTRTACTLYRG</sequence>
<organism evidence="2 3">
    <name type="scientific">Friedmanniomyces endolithicus</name>
    <dbReference type="NCBI Taxonomy" id="329885"/>
    <lineage>
        <taxon>Eukaryota</taxon>
        <taxon>Fungi</taxon>
        <taxon>Dikarya</taxon>
        <taxon>Ascomycota</taxon>
        <taxon>Pezizomycotina</taxon>
        <taxon>Dothideomycetes</taxon>
        <taxon>Dothideomycetidae</taxon>
        <taxon>Mycosphaerellales</taxon>
        <taxon>Teratosphaeriaceae</taxon>
        <taxon>Friedmanniomyces</taxon>
    </lineage>
</organism>
<dbReference type="EMBL" id="JAUJLE010000383">
    <property type="protein sequence ID" value="KAK0958200.1"/>
    <property type="molecule type" value="Genomic_DNA"/>
</dbReference>
<evidence type="ECO:0000313" key="3">
    <source>
        <dbReference type="Proteomes" id="UP001175353"/>
    </source>
</evidence>
<reference evidence="2" key="1">
    <citation type="submission" date="2023-06" db="EMBL/GenBank/DDBJ databases">
        <title>Black Yeasts Isolated from many extreme environments.</title>
        <authorList>
            <person name="Coleine C."/>
            <person name="Stajich J.E."/>
            <person name="Selbmann L."/>
        </authorList>
    </citation>
    <scope>NUCLEOTIDE SEQUENCE</scope>
    <source>
        <strain evidence="2">CCFEE 5200</strain>
    </source>
</reference>